<organism evidence="7 8">
    <name type="scientific">Portunus trituberculatus</name>
    <name type="common">Swimming crab</name>
    <name type="synonym">Neptunus trituberculatus</name>
    <dbReference type="NCBI Taxonomy" id="210409"/>
    <lineage>
        <taxon>Eukaryota</taxon>
        <taxon>Metazoa</taxon>
        <taxon>Ecdysozoa</taxon>
        <taxon>Arthropoda</taxon>
        <taxon>Crustacea</taxon>
        <taxon>Multicrustacea</taxon>
        <taxon>Malacostraca</taxon>
        <taxon>Eumalacostraca</taxon>
        <taxon>Eucarida</taxon>
        <taxon>Decapoda</taxon>
        <taxon>Pleocyemata</taxon>
        <taxon>Brachyura</taxon>
        <taxon>Eubrachyura</taxon>
        <taxon>Portunoidea</taxon>
        <taxon>Portunidae</taxon>
        <taxon>Portuninae</taxon>
        <taxon>Portunus</taxon>
    </lineage>
</organism>
<dbReference type="InterPro" id="IPR023415">
    <property type="entry name" value="LDLR_class-A_CS"/>
</dbReference>
<keyword evidence="3" id="KW-1015">Disulfide bond</keyword>
<dbReference type="Pfam" id="PF01347">
    <property type="entry name" value="Vitellogenin_N"/>
    <property type="match status" value="1"/>
</dbReference>
<dbReference type="PANTHER" id="PTHR23345:SF15">
    <property type="entry name" value="VITELLOGENIN 1-RELATED"/>
    <property type="match status" value="1"/>
</dbReference>
<feature type="compositionally biased region" description="Acidic residues" evidence="5">
    <location>
        <begin position="91"/>
        <end position="109"/>
    </location>
</feature>
<evidence type="ECO:0000256" key="3">
    <source>
        <dbReference type="ARBA" id="ARBA00023157"/>
    </source>
</evidence>
<dbReference type="SUPFAM" id="SSF57424">
    <property type="entry name" value="LDL receptor-like module"/>
    <property type="match status" value="1"/>
</dbReference>
<dbReference type="PROSITE" id="PS01209">
    <property type="entry name" value="LDLRA_1"/>
    <property type="match status" value="1"/>
</dbReference>
<dbReference type="PROSITE" id="PS50068">
    <property type="entry name" value="LDLRA_2"/>
    <property type="match status" value="1"/>
</dbReference>
<dbReference type="SUPFAM" id="SSF56968">
    <property type="entry name" value="Lipovitellin-phosvitin complex, beta-sheet shell regions"/>
    <property type="match status" value="1"/>
</dbReference>
<protein>
    <submittedName>
        <fullName evidence="7">Vitellogenin</fullName>
    </submittedName>
</protein>
<dbReference type="InterPro" id="IPR001747">
    <property type="entry name" value="Vitellogenin_N"/>
</dbReference>
<dbReference type="InterPro" id="IPR036055">
    <property type="entry name" value="LDL_receptor-like_sf"/>
</dbReference>
<evidence type="ECO:0000256" key="2">
    <source>
        <dbReference type="ARBA" id="ARBA00022761"/>
    </source>
</evidence>
<dbReference type="PANTHER" id="PTHR23345">
    <property type="entry name" value="VITELLOGENIN-RELATED"/>
    <property type="match status" value="1"/>
</dbReference>
<keyword evidence="8" id="KW-1185">Reference proteome</keyword>
<evidence type="ECO:0000313" key="7">
    <source>
        <dbReference type="EMBL" id="MPC58775.1"/>
    </source>
</evidence>
<feature type="region of interest" description="Disordered" evidence="5">
    <location>
        <begin position="86"/>
        <end position="109"/>
    </location>
</feature>
<dbReference type="EMBL" id="VSRR010015979">
    <property type="protein sequence ID" value="MPC58775.1"/>
    <property type="molecule type" value="Genomic_DNA"/>
</dbReference>
<feature type="domain" description="Vitellogenin" evidence="6">
    <location>
        <begin position="153"/>
        <end position="356"/>
    </location>
</feature>
<evidence type="ECO:0000256" key="1">
    <source>
        <dbReference type="ARBA" id="ARBA00022729"/>
    </source>
</evidence>
<dbReference type="Gene3D" id="4.10.400.10">
    <property type="entry name" value="Low-density Lipoprotein Receptor"/>
    <property type="match status" value="1"/>
</dbReference>
<comment type="caution">
    <text evidence="4">Lacks conserved residue(s) required for the propagation of feature annotation.</text>
</comment>
<dbReference type="InterPro" id="IPR002172">
    <property type="entry name" value="LDrepeatLR_classA_rpt"/>
</dbReference>
<dbReference type="SMART" id="SM00192">
    <property type="entry name" value="LDLa"/>
    <property type="match status" value="1"/>
</dbReference>
<keyword evidence="1" id="KW-0732">Signal</keyword>
<gene>
    <name evidence="7" type="primary">VIT_0</name>
    <name evidence="7" type="ORF">E2C01_052784</name>
</gene>
<dbReference type="InterPro" id="IPR015816">
    <property type="entry name" value="Vitellinogen_b-sht_N"/>
</dbReference>
<comment type="caution">
    <text evidence="7">The sequence shown here is derived from an EMBL/GenBank/DDBJ whole genome shotgun (WGS) entry which is preliminary data.</text>
</comment>
<evidence type="ECO:0000259" key="6">
    <source>
        <dbReference type="Pfam" id="PF01347"/>
    </source>
</evidence>
<evidence type="ECO:0000256" key="5">
    <source>
        <dbReference type="SAM" id="MobiDB-lite"/>
    </source>
</evidence>
<proteinExistence type="predicted"/>
<sequence>MSKQYDIHTDSGIQFSAFFFFSFSGIGRSEAACASSEFACASNGHCIPDDYVCDDIMDCDDESDEEPVIEDCQAYLDGLDEEESIFPSFSTDDEDDDDDDGDDDDEDDEPLYIQFTKLNIVLSSTEVIVEQEPPQQCGLRKCQVGSKFKLMDGLTHYYTYHTKSVTEVSGSSPSNTSLAIRAQLAFTVLTACELELELWSLSTRAHTTQVRDMVVETTRSDSGGQLHAVDDNAFIAAVTKNPLRFAYHDGLVEEICPRPDEEPNALNFKRAAVSLLQNTMPRLDLDHHTTELKIFVTMAGSTWSIREKLSEFVCLLKTDVVGHCEVDYEVAGVAGKGLLLKKTRNIPSCTTRSSTTSFIKGVEYDFVGVS</sequence>
<dbReference type="Gene3D" id="2.30.230.10">
    <property type="entry name" value="Lipovitellin, beta-sheet shell regions, chain A"/>
    <property type="match status" value="1"/>
</dbReference>
<dbReference type="AlphaFoldDB" id="A0A5B7GMS9"/>
<evidence type="ECO:0000256" key="4">
    <source>
        <dbReference type="PROSITE-ProRule" id="PRU00124"/>
    </source>
</evidence>
<dbReference type="Pfam" id="PF00057">
    <property type="entry name" value="Ldl_recept_a"/>
    <property type="match status" value="1"/>
</dbReference>
<dbReference type="CDD" id="cd00112">
    <property type="entry name" value="LDLa"/>
    <property type="match status" value="1"/>
</dbReference>
<accession>A0A5B7GMS9</accession>
<dbReference type="InterPro" id="IPR050733">
    <property type="entry name" value="Vitellogenin/Apolipophorin"/>
</dbReference>
<name>A0A5B7GMS9_PORTR</name>
<dbReference type="GO" id="GO:0005319">
    <property type="term" value="F:lipid transporter activity"/>
    <property type="evidence" value="ECO:0007669"/>
    <property type="project" value="InterPro"/>
</dbReference>
<dbReference type="InterPro" id="IPR015819">
    <property type="entry name" value="Lipid_transp_b-sht_shell"/>
</dbReference>
<evidence type="ECO:0000313" key="8">
    <source>
        <dbReference type="Proteomes" id="UP000324222"/>
    </source>
</evidence>
<reference evidence="7 8" key="1">
    <citation type="submission" date="2019-05" db="EMBL/GenBank/DDBJ databases">
        <title>Another draft genome of Portunus trituberculatus and its Hox gene families provides insights of decapod evolution.</title>
        <authorList>
            <person name="Jeong J.-H."/>
            <person name="Song I."/>
            <person name="Kim S."/>
            <person name="Choi T."/>
            <person name="Kim D."/>
            <person name="Ryu S."/>
            <person name="Kim W."/>
        </authorList>
    </citation>
    <scope>NUCLEOTIDE SEQUENCE [LARGE SCALE GENOMIC DNA]</scope>
    <source>
        <tissue evidence="7">Muscle</tissue>
    </source>
</reference>
<dbReference type="Proteomes" id="UP000324222">
    <property type="component" value="Unassembled WGS sequence"/>
</dbReference>
<dbReference type="OrthoDB" id="6484170at2759"/>
<keyword evidence="2" id="KW-0758">Storage protein</keyword>